<dbReference type="Proteomes" id="UP001244207">
    <property type="component" value="Unassembled WGS sequence"/>
</dbReference>
<organism evidence="2 3">
    <name type="scientific">Glomerella acutata</name>
    <name type="common">Colletotrichum acutatum</name>
    <dbReference type="NCBI Taxonomy" id="27357"/>
    <lineage>
        <taxon>Eukaryota</taxon>
        <taxon>Fungi</taxon>
        <taxon>Dikarya</taxon>
        <taxon>Ascomycota</taxon>
        <taxon>Pezizomycotina</taxon>
        <taxon>Sordariomycetes</taxon>
        <taxon>Hypocreomycetidae</taxon>
        <taxon>Glomerellales</taxon>
        <taxon>Glomerellaceae</taxon>
        <taxon>Colletotrichum</taxon>
        <taxon>Colletotrichum acutatum species complex</taxon>
    </lineage>
</organism>
<dbReference type="EMBL" id="JAHMHS010000123">
    <property type="protein sequence ID" value="KAK1715471.1"/>
    <property type="molecule type" value="Genomic_DNA"/>
</dbReference>
<feature type="region of interest" description="Disordered" evidence="1">
    <location>
        <begin position="114"/>
        <end position="152"/>
    </location>
</feature>
<proteinExistence type="predicted"/>
<feature type="compositionally biased region" description="Low complexity" evidence="1">
    <location>
        <begin position="226"/>
        <end position="242"/>
    </location>
</feature>
<name>A0AAD8UEE2_GLOAC</name>
<feature type="region of interest" description="Disordered" evidence="1">
    <location>
        <begin position="223"/>
        <end position="242"/>
    </location>
</feature>
<sequence length="287" mass="31947">MFLPVPLLVWGRAWVPGDGSGLKGPGNFGRQPAGLACDNRSSGDETDPATWCCPVLMLRLDDDPGIQVRPASRRTKLGRKIGEWLRGAPDFSEILLARDTSECFFEFRGLGTRSVRGRSPAQPSFRSPKFPHSTVPPARDSDKRPETRPTNLQRCVKKVLTNRWNSGANPRLKSRNILEVSAGGYAGKNAAVRRLIIRRFAKKKTLVYWELPPSVRTVCKERELNQQEQPTPTPEHPQQQSSHLQVFVAGMPSFSDVRIFAKLLPDGKGSLTRSSIRDVRGVAGEHF</sequence>
<dbReference type="RefSeq" id="XP_060360270.1">
    <property type="nucleotide sequence ID" value="XM_060512941.1"/>
</dbReference>
<comment type="caution">
    <text evidence="2">The sequence shown here is derived from an EMBL/GenBank/DDBJ whole genome shotgun (WGS) entry which is preliminary data.</text>
</comment>
<evidence type="ECO:0000256" key="1">
    <source>
        <dbReference type="SAM" id="MobiDB-lite"/>
    </source>
</evidence>
<gene>
    <name evidence="2" type="ORF">BDZ83DRAFT_734305</name>
</gene>
<reference evidence="2" key="1">
    <citation type="submission" date="2021-12" db="EMBL/GenBank/DDBJ databases">
        <title>Comparative genomics, transcriptomics and evolutionary studies reveal genomic signatures of adaptation to plant cell wall in hemibiotrophic fungi.</title>
        <authorList>
            <consortium name="DOE Joint Genome Institute"/>
            <person name="Baroncelli R."/>
            <person name="Diaz J.F."/>
            <person name="Benocci T."/>
            <person name="Peng M."/>
            <person name="Battaglia E."/>
            <person name="Haridas S."/>
            <person name="Andreopoulos W."/>
            <person name="Labutti K."/>
            <person name="Pangilinan J."/>
            <person name="Floch G.L."/>
            <person name="Makela M.R."/>
            <person name="Henrissat B."/>
            <person name="Grigoriev I.V."/>
            <person name="Crouch J.A."/>
            <person name="De Vries R.P."/>
            <person name="Sukno S.A."/>
            <person name="Thon M.R."/>
        </authorList>
    </citation>
    <scope>NUCLEOTIDE SEQUENCE</scope>
    <source>
        <strain evidence="2">CBS 112980</strain>
    </source>
</reference>
<accession>A0AAD8UEE2</accession>
<evidence type="ECO:0000313" key="3">
    <source>
        <dbReference type="Proteomes" id="UP001244207"/>
    </source>
</evidence>
<protein>
    <submittedName>
        <fullName evidence="2">Uncharacterized protein</fullName>
    </submittedName>
</protein>
<dbReference type="AlphaFoldDB" id="A0AAD8UEE2"/>
<dbReference type="GeneID" id="85396839"/>
<evidence type="ECO:0000313" key="2">
    <source>
        <dbReference type="EMBL" id="KAK1715471.1"/>
    </source>
</evidence>
<keyword evidence="3" id="KW-1185">Reference proteome</keyword>